<dbReference type="EMBL" id="JBIMZQ010000013">
    <property type="protein sequence ID" value="KAL3667622.1"/>
    <property type="molecule type" value="Genomic_DNA"/>
</dbReference>
<evidence type="ECO:0000313" key="1">
    <source>
        <dbReference type="EMBL" id="KAL3667622.1"/>
    </source>
</evidence>
<keyword evidence="2" id="KW-1185">Reference proteome</keyword>
<accession>A0ABD3FL40</accession>
<organism evidence="1 2">
    <name type="scientific">Phytophthora oleae</name>
    <dbReference type="NCBI Taxonomy" id="2107226"/>
    <lineage>
        <taxon>Eukaryota</taxon>
        <taxon>Sar</taxon>
        <taxon>Stramenopiles</taxon>
        <taxon>Oomycota</taxon>
        <taxon>Peronosporomycetes</taxon>
        <taxon>Peronosporales</taxon>
        <taxon>Peronosporaceae</taxon>
        <taxon>Phytophthora</taxon>
    </lineage>
</organism>
<dbReference type="AlphaFoldDB" id="A0ABD3FL40"/>
<sequence>MLSVALVFRSRPEFDAISHVTSAVSAYVDSSVEQPLHKACKFGSVALLDRIWSSAVDLEPSG</sequence>
<dbReference type="Proteomes" id="UP001632037">
    <property type="component" value="Unassembled WGS sequence"/>
</dbReference>
<reference evidence="1 2" key="1">
    <citation type="submission" date="2024-09" db="EMBL/GenBank/DDBJ databases">
        <title>Genome sequencing and assembly of Phytophthora oleae, isolate VK10A, causative agent of rot of olive drupes.</title>
        <authorList>
            <person name="Conti Taguali S."/>
            <person name="Riolo M."/>
            <person name="La Spada F."/>
            <person name="Cacciola S.O."/>
            <person name="Dionisio G."/>
        </authorList>
    </citation>
    <scope>NUCLEOTIDE SEQUENCE [LARGE SCALE GENOMIC DNA]</scope>
    <source>
        <strain evidence="1 2">VK10A</strain>
    </source>
</reference>
<name>A0ABD3FL40_9STRA</name>
<evidence type="ECO:0000313" key="2">
    <source>
        <dbReference type="Proteomes" id="UP001632037"/>
    </source>
</evidence>
<protein>
    <submittedName>
        <fullName evidence="1">Uncharacterized protein</fullName>
    </submittedName>
</protein>
<proteinExistence type="predicted"/>
<comment type="caution">
    <text evidence="1">The sequence shown here is derived from an EMBL/GenBank/DDBJ whole genome shotgun (WGS) entry which is preliminary data.</text>
</comment>
<gene>
    <name evidence="1" type="ORF">V7S43_007176</name>
</gene>